<accession>A0A496PLI9</accession>
<keyword evidence="4 6" id="KW-0786">Thiamine pyrophosphate</keyword>
<evidence type="ECO:0000256" key="6">
    <source>
        <dbReference type="HAMAP-Rule" id="MF_01659"/>
    </source>
</evidence>
<sequence length="611" mass="63228">MEGMSNPGFSASASASQESPAEELMAPAAARKAVQALTDGGVAYVVLCPGSRSAPLAYALAEAELAGRIEVMVRIDERDAGFLAVGLAAASGRPVAVVTTSGTAVGELLPAIMEANHAGLPLVAITADRPEELHGTGSNQTTAQAGLFGEHVRLATTVGAGQDPTPAVRAALLAAEGLVPAEQGGTVDIALTPRGPVQLNLAFRDPLVPADDAALAGLPALPPRPAQLSDIECLERDSSDADAAGAQNSGLFASAGHSAPPRRTVVVAGHDAGPLAADFAAALGLPLLAEPSSDARFGVTALSTYQYLLPTLGEQVEAVVLFGRPTLSRPVAALLGRADVESVLFLAEPAPWFTPGRRRERIVESLEELAAFAGTAPAGWTRSWLDADAAVRESLELVLAEHESKTGRLTGPGLAATVWDALDGPLVLGSSRPVRDLDLMAAPRRGRGPRVYANRGLAGIDGTLATAAGVALAERRRTVALMGDVTFLHDAGGLLTPSFEREPRLDVIVAQDDGGTIFSTLEHGAVAARGPYARTVTRYFRTPHGLELGPIAEAFGWDASTATTHQAVSSWLVEGATASGRRLLEVPVERRDPRALHQALSRAAAETLTQR</sequence>
<dbReference type="Proteomes" id="UP000273119">
    <property type="component" value="Unassembled WGS sequence"/>
</dbReference>
<dbReference type="InterPro" id="IPR004433">
    <property type="entry name" value="MenaQ_synth_MenD"/>
</dbReference>
<feature type="compositionally biased region" description="Low complexity" evidence="7">
    <location>
        <begin position="10"/>
        <end position="23"/>
    </location>
</feature>
<dbReference type="CDD" id="cd02009">
    <property type="entry name" value="TPP_SHCHC_synthase"/>
    <property type="match status" value="1"/>
</dbReference>
<dbReference type="PANTHER" id="PTHR42916:SF1">
    <property type="entry name" value="PROTEIN PHYLLO, CHLOROPLASTIC"/>
    <property type="match status" value="1"/>
</dbReference>
<comment type="similarity">
    <text evidence="6">Belongs to the TPP enzyme family. MenD subfamily.</text>
</comment>
<proteinExistence type="inferred from homology"/>
<comment type="caution">
    <text evidence="9">The sequence shown here is derived from an EMBL/GenBank/DDBJ whole genome shotgun (WGS) entry which is preliminary data.</text>
</comment>
<comment type="cofactor">
    <cofactor evidence="6">
        <name>Mg(2+)</name>
        <dbReference type="ChEBI" id="CHEBI:18420"/>
    </cofactor>
    <cofactor evidence="6">
        <name>Mn(2+)</name>
        <dbReference type="ChEBI" id="CHEBI:29035"/>
    </cofactor>
</comment>
<keyword evidence="10" id="KW-1185">Reference proteome</keyword>
<gene>
    <name evidence="6 9" type="primary">menD</name>
    <name evidence="9" type="ORF">DWQ67_00640</name>
</gene>
<dbReference type="Pfam" id="PF02776">
    <property type="entry name" value="TPP_enzyme_N"/>
    <property type="match status" value="1"/>
</dbReference>
<dbReference type="InterPro" id="IPR029061">
    <property type="entry name" value="THDP-binding"/>
</dbReference>
<dbReference type="GO" id="GO:0000287">
    <property type="term" value="F:magnesium ion binding"/>
    <property type="evidence" value="ECO:0007669"/>
    <property type="project" value="UniProtKB-UniRule"/>
</dbReference>
<keyword evidence="6" id="KW-0474">Menaquinone biosynthesis</keyword>
<dbReference type="UniPathway" id="UPA00079"/>
<dbReference type="GO" id="GO:0009234">
    <property type="term" value="P:menaquinone biosynthetic process"/>
    <property type="evidence" value="ECO:0007669"/>
    <property type="project" value="UniProtKB-UniRule"/>
</dbReference>
<dbReference type="GO" id="GO:0030976">
    <property type="term" value="F:thiamine pyrophosphate binding"/>
    <property type="evidence" value="ECO:0007669"/>
    <property type="project" value="UniProtKB-UniRule"/>
</dbReference>
<evidence type="ECO:0000256" key="1">
    <source>
        <dbReference type="ARBA" id="ARBA00022679"/>
    </source>
</evidence>
<dbReference type="UniPathway" id="UPA01057">
    <property type="reaction ID" value="UER00164"/>
</dbReference>
<evidence type="ECO:0000256" key="4">
    <source>
        <dbReference type="ARBA" id="ARBA00023052"/>
    </source>
</evidence>
<feature type="domain" description="Thiamine pyrophosphate enzyme N-terminal TPP-binding" evidence="8">
    <location>
        <begin position="33"/>
        <end position="142"/>
    </location>
</feature>
<comment type="pathway">
    <text evidence="6">Quinol/quinone metabolism; menaquinone biosynthesis.</text>
</comment>
<keyword evidence="1 6" id="KW-0808">Transferase</keyword>
<evidence type="ECO:0000256" key="5">
    <source>
        <dbReference type="ARBA" id="ARBA00023211"/>
    </source>
</evidence>
<dbReference type="GO" id="GO:0030145">
    <property type="term" value="F:manganese ion binding"/>
    <property type="evidence" value="ECO:0007669"/>
    <property type="project" value="UniProtKB-UniRule"/>
</dbReference>
<evidence type="ECO:0000256" key="2">
    <source>
        <dbReference type="ARBA" id="ARBA00022723"/>
    </source>
</evidence>
<organism evidence="9 10">
    <name type="scientific">Galactobacter caseinivorans</name>
    <dbReference type="NCBI Taxonomy" id="2676123"/>
    <lineage>
        <taxon>Bacteria</taxon>
        <taxon>Bacillati</taxon>
        <taxon>Actinomycetota</taxon>
        <taxon>Actinomycetes</taxon>
        <taxon>Micrococcales</taxon>
        <taxon>Micrococcaceae</taxon>
        <taxon>Galactobacter</taxon>
    </lineage>
</organism>
<keyword evidence="3 6" id="KW-0460">Magnesium</keyword>
<evidence type="ECO:0000259" key="8">
    <source>
        <dbReference type="Pfam" id="PF02776"/>
    </source>
</evidence>
<comment type="cofactor">
    <cofactor evidence="6">
        <name>thiamine diphosphate</name>
        <dbReference type="ChEBI" id="CHEBI:58937"/>
    </cofactor>
    <text evidence="6">Binds 1 thiamine pyrophosphate per subunit.</text>
</comment>
<feature type="region of interest" description="Disordered" evidence="7">
    <location>
        <begin position="1"/>
        <end position="24"/>
    </location>
</feature>
<dbReference type="PANTHER" id="PTHR42916">
    <property type="entry name" value="2-SUCCINYL-5-ENOLPYRUVYL-6-HYDROXY-3-CYCLOHEXENE-1-CARBOXYLATE SYNTHASE"/>
    <property type="match status" value="1"/>
</dbReference>
<evidence type="ECO:0000256" key="7">
    <source>
        <dbReference type="SAM" id="MobiDB-lite"/>
    </source>
</evidence>
<protein>
    <recommendedName>
        <fullName evidence="6">2-succinyl-5-enolpyruvyl-6-hydroxy-3-cyclohexene-1-carboxylate synthase</fullName>
        <shortName evidence="6">SEPHCHC synthase</shortName>
        <ecNumber evidence="6">2.2.1.9</ecNumber>
    </recommendedName>
    <alternativeName>
        <fullName evidence="6">Menaquinone biosynthesis protein MenD</fullName>
    </alternativeName>
</protein>
<dbReference type="InterPro" id="IPR012001">
    <property type="entry name" value="Thiamin_PyroP_enz_TPP-bd_dom"/>
</dbReference>
<dbReference type="GO" id="GO:0070204">
    <property type="term" value="F:2-succinyl-5-enolpyruvyl-6-hydroxy-3-cyclohexene-1-carboxylic-acid synthase activity"/>
    <property type="evidence" value="ECO:0007669"/>
    <property type="project" value="UniProtKB-UniRule"/>
</dbReference>
<dbReference type="NCBIfam" id="TIGR00173">
    <property type="entry name" value="menD"/>
    <property type="match status" value="1"/>
</dbReference>
<name>A0A496PLI9_9MICC</name>
<dbReference type="SUPFAM" id="SSF52518">
    <property type="entry name" value="Thiamin diphosphate-binding fold (THDP-binding)"/>
    <property type="match status" value="2"/>
</dbReference>
<evidence type="ECO:0000313" key="9">
    <source>
        <dbReference type="EMBL" id="RKW71397.1"/>
    </source>
</evidence>
<evidence type="ECO:0000256" key="3">
    <source>
        <dbReference type="ARBA" id="ARBA00022842"/>
    </source>
</evidence>
<dbReference type="PIRSF" id="PIRSF004983">
    <property type="entry name" value="MenD"/>
    <property type="match status" value="1"/>
</dbReference>
<dbReference type="Gene3D" id="3.40.50.970">
    <property type="match status" value="2"/>
</dbReference>
<keyword evidence="5 6" id="KW-0464">Manganese</keyword>
<keyword evidence="2 6" id="KW-0479">Metal-binding</keyword>
<comment type="catalytic activity">
    <reaction evidence="6">
        <text>isochorismate + 2-oxoglutarate + H(+) = 5-enolpyruvoyl-6-hydroxy-2-succinyl-cyclohex-3-ene-1-carboxylate + CO2</text>
        <dbReference type="Rhea" id="RHEA:25593"/>
        <dbReference type="ChEBI" id="CHEBI:15378"/>
        <dbReference type="ChEBI" id="CHEBI:16526"/>
        <dbReference type="ChEBI" id="CHEBI:16810"/>
        <dbReference type="ChEBI" id="CHEBI:29780"/>
        <dbReference type="ChEBI" id="CHEBI:58818"/>
        <dbReference type="EC" id="2.2.1.9"/>
    </reaction>
</comment>
<dbReference type="Gene3D" id="3.40.50.1220">
    <property type="entry name" value="TPP-binding domain"/>
    <property type="match status" value="1"/>
</dbReference>
<dbReference type="CDD" id="cd07037">
    <property type="entry name" value="TPP_PYR_MenD"/>
    <property type="match status" value="1"/>
</dbReference>
<dbReference type="AlphaFoldDB" id="A0A496PLI9"/>
<reference evidence="9 10" key="1">
    <citation type="submission" date="2018-07" db="EMBL/GenBank/DDBJ databases">
        <title>Arthrobacter sp. nov., isolated from raw cow's milk with high bacterial count.</title>
        <authorList>
            <person name="Hahne J."/>
            <person name="Isele D."/>
            <person name="Lipski A."/>
        </authorList>
    </citation>
    <scope>NUCLEOTIDE SEQUENCE [LARGE SCALE GENOMIC DNA]</scope>
    <source>
        <strain evidence="9 10">JZ R-183</strain>
    </source>
</reference>
<dbReference type="EMBL" id="QQXL01000001">
    <property type="protein sequence ID" value="RKW71397.1"/>
    <property type="molecule type" value="Genomic_DNA"/>
</dbReference>
<comment type="function">
    <text evidence="6">Catalyzes the thiamine diphosphate-dependent decarboxylation of 2-oxoglutarate and the subsequent addition of the resulting succinic semialdehyde-thiamine pyrophosphate anion to isochorismate to yield 2-succinyl-5-enolpyruvyl-6-hydroxy-3-cyclohexene-1-carboxylate (SEPHCHC).</text>
</comment>
<evidence type="ECO:0000313" key="10">
    <source>
        <dbReference type="Proteomes" id="UP000273119"/>
    </source>
</evidence>
<comment type="pathway">
    <text evidence="6">Quinol/quinone metabolism; 1,4-dihydroxy-2-naphthoate biosynthesis; 1,4-dihydroxy-2-naphthoate from chorismate: step 2/7.</text>
</comment>
<comment type="subunit">
    <text evidence="6">Homodimer.</text>
</comment>
<dbReference type="HAMAP" id="MF_01659">
    <property type="entry name" value="MenD"/>
    <property type="match status" value="1"/>
</dbReference>
<dbReference type="EC" id="2.2.1.9" evidence="6"/>